<keyword evidence="2" id="KW-0442">Lipid degradation</keyword>
<evidence type="ECO:0000256" key="2">
    <source>
        <dbReference type="ARBA" id="ARBA00022963"/>
    </source>
</evidence>
<evidence type="ECO:0000256" key="7">
    <source>
        <dbReference type="SAM" id="Phobius"/>
    </source>
</evidence>
<evidence type="ECO:0000256" key="3">
    <source>
        <dbReference type="ARBA" id="ARBA00023098"/>
    </source>
</evidence>
<dbReference type="AlphaFoldDB" id="A0A6P4ILH0"/>
<gene>
    <name evidence="10" type="primary">zuc</name>
</gene>
<dbReference type="PANTHER" id="PTHR43856:SF1">
    <property type="entry name" value="MITOCHONDRIAL CARDIOLIPIN HYDROLASE"/>
    <property type="match status" value="1"/>
</dbReference>
<name>A0A6P4ILH0_DROKI</name>
<dbReference type="RefSeq" id="XP_017024359.1">
    <property type="nucleotide sequence ID" value="XM_017168870.2"/>
</dbReference>
<keyword evidence="7" id="KW-0812">Transmembrane</keyword>
<keyword evidence="1 10" id="KW-0378">Hydrolase</keyword>
<evidence type="ECO:0000256" key="1">
    <source>
        <dbReference type="ARBA" id="ARBA00022801"/>
    </source>
</evidence>
<dbReference type="Gene3D" id="3.30.870.10">
    <property type="entry name" value="Endonuclease Chain A"/>
    <property type="match status" value="1"/>
</dbReference>
<evidence type="ECO:0000259" key="8">
    <source>
        <dbReference type="Pfam" id="PF13091"/>
    </source>
</evidence>
<dbReference type="Proteomes" id="UP001652661">
    <property type="component" value="Chromosome 2L"/>
</dbReference>
<proteinExistence type="inferred from homology"/>
<organism evidence="9 10">
    <name type="scientific">Drosophila kikkawai</name>
    <name type="common">Fruit fly</name>
    <dbReference type="NCBI Taxonomy" id="30033"/>
    <lineage>
        <taxon>Eukaryota</taxon>
        <taxon>Metazoa</taxon>
        <taxon>Ecdysozoa</taxon>
        <taxon>Arthropoda</taxon>
        <taxon>Hexapoda</taxon>
        <taxon>Insecta</taxon>
        <taxon>Pterygota</taxon>
        <taxon>Neoptera</taxon>
        <taxon>Endopterygota</taxon>
        <taxon>Diptera</taxon>
        <taxon>Brachycera</taxon>
        <taxon>Muscomorpha</taxon>
        <taxon>Ephydroidea</taxon>
        <taxon>Drosophilidae</taxon>
        <taxon>Drosophila</taxon>
        <taxon>Sophophora</taxon>
    </lineage>
</organism>
<comment type="similarity">
    <text evidence="4">Belongs to the phospholipase D family. MitoPLD/Zucchini subfamily.</text>
</comment>
<dbReference type="SUPFAM" id="SSF56024">
    <property type="entry name" value="Phospholipase D/nuclease"/>
    <property type="match status" value="1"/>
</dbReference>
<evidence type="ECO:0000313" key="10">
    <source>
        <dbReference type="RefSeq" id="XP_017024359.1"/>
    </source>
</evidence>
<dbReference type="GO" id="GO:0016891">
    <property type="term" value="F:RNA endonuclease activity producing 5'-phosphomonoesters, hydrolytic mechanism"/>
    <property type="evidence" value="ECO:0007669"/>
    <property type="project" value="TreeGrafter"/>
</dbReference>
<keyword evidence="3" id="KW-0443">Lipid metabolism</keyword>
<keyword evidence="9" id="KW-1185">Reference proteome</keyword>
<dbReference type="GO" id="GO:0034587">
    <property type="term" value="P:piRNA processing"/>
    <property type="evidence" value="ECO:0007669"/>
    <property type="project" value="TreeGrafter"/>
</dbReference>
<reference evidence="10" key="2">
    <citation type="submission" date="2025-08" db="UniProtKB">
        <authorList>
            <consortium name="RefSeq"/>
        </authorList>
    </citation>
    <scope>IDENTIFICATION</scope>
    <source>
        <strain evidence="10">14028-0561.14</strain>
        <tissue evidence="10">Whole fly</tissue>
    </source>
</reference>
<sequence length="246" mass="27859">MLITDLIQSHPYWAIALGAGTILASEVIWGAIKYPLRLIGKLRPPRVHEVVFFNELVENCYSLHYNNIRSDSEGSMEPDSQCANPYCTIKGIGKMVKQIDQAVYAVDIAIYTFTSMALCEALKRALHRGVSIRIISDREMVFSSGSQINLCADLGVPVRGPTTTFLMHHKFLVIDGVERVQEIQRLKQRKWMQNTRSVLISGSVNWTRMGFGGNWENCIITDDKVLAGAFQAEFNRMWKAFKSLRE</sequence>
<keyword evidence="7" id="KW-0472">Membrane</keyword>
<feature type="domain" description="Phospholipase D-like" evidence="8">
    <location>
        <begin position="96"/>
        <end position="238"/>
    </location>
</feature>
<evidence type="ECO:0000256" key="4">
    <source>
        <dbReference type="ARBA" id="ARBA00038012"/>
    </source>
</evidence>
<evidence type="ECO:0000313" key="9">
    <source>
        <dbReference type="Proteomes" id="UP001652661"/>
    </source>
</evidence>
<dbReference type="GO" id="GO:0005739">
    <property type="term" value="C:mitochondrion"/>
    <property type="evidence" value="ECO:0007669"/>
    <property type="project" value="TreeGrafter"/>
</dbReference>
<protein>
    <recommendedName>
        <fullName evidence="5">Mitochondrial cardiolipin hydrolase</fullName>
    </recommendedName>
    <alternativeName>
        <fullName evidence="6">Mitochondrial phospholipase</fullName>
    </alternativeName>
</protein>
<keyword evidence="7" id="KW-1133">Transmembrane helix</keyword>
<evidence type="ECO:0000256" key="6">
    <source>
        <dbReference type="ARBA" id="ARBA00043167"/>
    </source>
</evidence>
<dbReference type="OrthoDB" id="5205528at2759"/>
<evidence type="ECO:0000256" key="5">
    <source>
        <dbReference type="ARBA" id="ARBA00040549"/>
    </source>
</evidence>
<dbReference type="InterPro" id="IPR051406">
    <property type="entry name" value="PLD_domain"/>
</dbReference>
<dbReference type="GO" id="GO:0016042">
    <property type="term" value="P:lipid catabolic process"/>
    <property type="evidence" value="ECO:0007669"/>
    <property type="project" value="UniProtKB-KW"/>
</dbReference>
<dbReference type="Pfam" id="PF13091">
    <property type="entry name" value="PLDc_2"/>
    <property type="match status" value="1"/>
</dbReference>
<accession>A0A6P4ILH0</accession>
<dbReference type="InterPro" id="IPR025202">
    <property type="entry name" value="PLD-like_dom"/>
</dbReference>
<reference evidence="9" key="1">
    <citation type="submission" date="2025-05" db="UniProtKB">
        <authorList>
            <consortium name="RefSeq"/>
        </authorList>
    </citation>
    <scope>NUCLEOTIDE SEQUENCE [LARGE SCALE GENOMIC DNA]</scope>
    <source>
        <strain evidence="9">14028-0561.14</strain>
    </source>
</reference>
<feature type="transmembrane region" description="Helical" evidence="7">
    <location>
        <begin position="12"/>
        <end position="32"/>
    </location>
</feature>
<dbReference type="PANTHER" id="PTHR43856">
    <property type="entry name" value="CARDIOLIPIN HYDROLASE"/>
    <property type="match status" value="1"/>
</dbReference>